<evidence type="ECO:0000313" key="3">
    <source>
        <dbReference type="Proteomes" id="UP000276133"/>
    </source>
</evidence>
<dbReference type="InterPro" id="IPR000477">
    <property type="entry name" value="RT_dom"/>
</dbReference>
<evidence type="ECO:0000259" key="1">
    <source>
        <dbReference type="PROSITE" id="PS50878"/>
    </source>
</evidence>
<evidence type="ECO:0000313" key="2">
    <source>
        <dbReference type="EMBL" id="RNA00894.1"/>
    </source>
</evidence>
<gene>
    <name evidence="2" type="ORF">BpHYR1_010220</name>
</gene>
<dbReference type="PROSITE" id="PS50878">
    <property type="entry name" value="RT_POL"/>
    <property type="match status" value="1"/>
</dbReference>
<proteinExistence type="predicted"/>
<keyword evidence="2" id="KW-0695">RNA-directed DNA polymerase</keyword>
<dbReference type="Proteomes" id="UP000276133">
    <property type="component" value="Unassembled WGS sequence"/>
</dbReference>
<dbReference type="PANTHER" id="PTHR47027:SF20">
    <property type="entry name" value="REVERSE TRANSCRIPTASE-LIKE PROTEIN WITH RNA-DIRECTED DNA POLYMERASE DOMAIN"/>
    <property type="match status" value="1"/>
</dbReference>
<keyword evidence="2" id="KW-0548">Nucleotidyltransferase</keyword>
<organism evidence="2 3">
    <name type="scientific">Brachionus plicatilis</name>
    <name type="common">Marine rotifer</name>
    <name type="synonym">Brachionus muelleri</name>
    <dbReference type="NCBI Taxonomy" id="10195"/>
    <lineage>
        <taxon>Eukaryota</taxon>
        <taxon>Metazoa</taxon>
        <taxon>Spiralia</taxon>
        <taxon>Gnathifera</taxon>
        <taxon>Rotifera</taxon>
        <taxon>Eurotatoria</taxon>
        <taxon>Monogononta</taxon>
        <taxon>Pseudotrocha</taxon>
        <taxon>Ploima</taxon>
        <taxon>Brachionidae</taxon>
        <taxon>Brachionus</taxon>
    </lineage>
</organism>
<dbReference type="OrthoDB" id="10014409at2759"/>
<dbReference type="InterPro" id="IPR043502">
    <property type="entry name" value="DNA/RNA_pol_sf"/>
</dbReference>
<keyword evidence="2" id="KW-0808">Transferase</keyword>
<name>A0A3M7PPG8_BRAPC</name>
<comment type="caution">
    <text evidence="2">The sequence shown here is derived from an EMBL/GenBank/DDBJ whole genome shotgun (WGS) entry which is preliminary data.</text>
</comment>
<dbReference type="AlphaFoldDB" id="A0A3M7PPG8"/>
<feature type="domain" description="Reverse transcriptase" evidence="1">
    <location>
        <begin position="1"/>
        <end position="188"/>
    </location>
</feature>
<reference evidence="2 3" key="1">
    <citation type="journal article" date="2018" name="Sci. Rep.">
        <title>Genomic signatures of local adaptation to the degree of environmental predictability in rotifers.</title>
        <authorList>
            <person name="Franch-Gras L."/>
            <person name="Hahn C."/>
            <person name="Garcia-Roger E.M."/>
            <person name="Carmona M.J."/>
            <person name="Serra M."/>
            <person name="Gomez A."/>
        </authorList>
    </citation>
    <scope>NUCLEOTIDE SEQUENCE [LARGE SCALE GENOMIC DNA]</scope>
    <source>
        <strain evidence="2">HYR1</strain>
    </source>
</reference>
<dbReference type="SUPFAM" id="SSF56672">
    <property type="entry name" value="DNA/RNA polymerases"/>
    <property type="match status" value="1"/>
</dbReference>
<dbReference type="Pfam" id="PF00078">
    <property type="entry name" value="RVT_1"/>
    <property type="match status" value="1"/>
</dbReference>
<protein>
    <submittedName>
        <fullName evidence="2">RNA-directed DNA polymerase from mobile element jockey-like</fullName>
    </submittedName>
</protein>
<dbReference type="EMBL" id="REGN01009563">
    <property type="protein sequence ID" value="RNA00894.1"/>
    <property type="molecule type" value="Genomic_DNA"/>
</dbReference>
<dbReference type="GO" id="GO:0003964">
    <property type="term" value="F:RNA-directed DNA polymerase activity"/>
    <property type="evidence" value="ECO:0007669"/>
    <property type="project" value="UniProtKB-KW"/>
</dbReference>
<sequence>MMFSRSELRLKVEDNIFPNNFLFSSTVLKSSINKKRKKRTFVCAIDASKAFDKVNRTILWKQIIKKNISPSIIVSLIKYYNESFMLVKKNREYSNSFRTKVGVRQGGIASPKLFSIYTEELLNEISASDIGIQLNETKIDHSTKINLQRAINRVSEFGAKFEVKFNPDKTDITDDLWQDKLILDGQEIQQDHLIKRKKAAQIALSKLKSLEILTENTDAFLKGHLYKTYIMPV</sequence>
<dbReference type="PANTHER" id="PTHR47027">
    <property type="entry name" value="REVERSE TRANSCRIPTASE DOMAIN-CONTAINING PROTEIN"/>
    <property type="match status" value="1"/>
</dbReference>
<keyword evidence="3" id="KW-1185">Reference proteome</keyword>
<accession>A0A3M7PPG8</accession>